<evidence type="ECO:0000313" key="1">
    <source>
        <dbReference type="EMBL" id="KAL0170433.1"/>
    </source>
</evidence>
<protein>
    <submittedName>
        <fullName evidence="1">Uncharacterized protein</fullName>
    </submittedName>
</protein>
<comment type="caution">
    <text evidence="1">The sequence shown here is derived from an EMBL/GenBank/DDBJ whole genome shotgun (WGS) entry which is preliminary data.</text>
</comment>
<gene>
    <name evidence="1" type="ORF">M9458_035029</name>
</gene>
<keyword evidence="2" id="KW-1185">Reference proteome</keyword>
<feature type="non-terminal residue" evidence="1">
    <location>
        <position position="53"/>
    </location>
</feature>
<accession>A0ABD0PBJ3</accession>
<proteinExistence type="predicted"/>
<feature type="non-terminal residue" evidence="1">
    <location>
        <position position="1"/>
    </location>
</feature>
<reference evidence="1 2" key="1">
    <citation type="submission" date="2024-05" db="EMBL/GenBank/DDBJ databases">
        <title>Genome sequencing and assembly of Indian major carp, Cirrhinus mrigala (Hamilton, 1822).</title>
        <authorList>
            <person name="Mohindra V."/>
            <person name="Chowdhury L.M."/>
            <person name="Lal K."/>
            <person name="Jena J.K."/>
        </authorList>
    </citation>
    <scope>NUCLEOTIDE SEQUENCE [LARGE SCALE GENOMIC DNA]</scope>
    <source>
        <strain evidence="1">CM1030</strain>
        <tissue evidence="1">Blood</tissue>
    </source>
</reference>
<name>A0ABD0PBJ3_CIRMR</name>
<evidence type="ECO:0000313" key="2">
    <source>
        <dbReference type="Proteomes" id="UP001529510"/>
    </source>
</evidence>
<dbReference type="Proteomes" id="UP001529510">
    <property type="component" value="Unassembled WGS sequence"/>
</dbReference>
<dbReference type="AlphaFoldDB" id="A0ABD0PBJ3"/>
<organism evidence="1 2">
    <name type="scientific">Cirrhinus mrigala</name>
    <name type="common">Mrigala</name>
    <dbReference type="NCBI Taxonomy" id="683832"/>
    <lineage>
        <taxon>Eukaryota</taxon>
        <taxon>Metazoa</taxon>
        <taxon>Chordata</taxon>
        <taxon>Craniata</taxon>
        <taxon>Vertebrata</taxon>
        <taxon>Euteleostomi</taxon>
        <taxon>Actinopterygii</taxon>
        <taxon>Neopterygii</taxon>
        <taxon>Teleostei</taxon>
        <taxon>Ostariophysi</taxon>
        <taxon>Cypriniformes</taxon>
        <taxon>Cyprinidae</taxon>
        <taxon>Labeoninae</taxon>
        <taxon>Labeonini</taxon>
        <taxon>Cirrhinus</taxon>
    </lineage>
</organism>
<sequence>VEEQWLYSKLLPCARAPHFISKGAPCHPAKEAHFGSLYLRPCPFSHDKKLMTV</sequence>
<dbReference type="EMBL" id="JAMKFB020000017">
    <property type="protein sequence ID" value="KAL0170433.1"/>
    <property type="molecule type" value="Genomic_DNA"/>
</dbReference>